<reference evidence="1 2" key="1">
    <citation type="submission" date="2018-08" db="EMBL/GenBank/DDBJ databases">
        <title>Genomic Encyclopedia of Archaeal and Bacterial Type Strains, Phase II (KMG-II): from individual species to whole genera.</title>
        <authorList>
            <person name="Goeker M."/>
        </authorList>
    </citation>
    <scope>NUCLEOTIDE SEQUENCE [LARGE SCALE GENOMIC DNA]</scope>
    <source>
        <strain evidence="1 2">DSM 582</strain>
    </source>
</reference>
<dbReference type="RefSeq" id="WP_036760188.1">
    <property type="nucleotide sequence ID" value="NZ_CP035286.1"/>
</dbReference>
<sequence>MNTAADLVIDIGEISVESASAQDAARLRAVIERALAQAARSLAGLAAGAGALGDLRLELAEVRDLLAPGAEAALARRLEIAIRATWEAAR</sequence>
<name>A0AAQ0HK76_PARVE</name>
<evidence type="ECO:0000313" key="1">
    <source>
        <dbReference type="EMBL" id="REG54370.1"/>
    </source>
</evidence>
<protein>
    <submittedName>
        <fullName evidence="1">Uncharacterized protein</fullName>
    </submittedName>
</protein>
<comment type="caution">
    <text evidence="1">The sequence shown here is derived from an EMBL/GenBank/DDBJ whole genome shotgun (WGS) entry which is preliminary data.</text>
</comment>
<organism evidence="1 2">
    <name type="scientific">Paracoccus versutus</name>
    <name type="common">Thiobacillus versutus</name>
    <dbReference type="NCBI Taxonomy" id="34007"/>
    <lineage>
        <taxon>Bacteria</taxon>
        <taxon>Pseudomonadati</taxon>
        <taxon>Pseudomonadota</taxon>
        <taxon>Alphaproteobacteria</taxon>
        <taxon>Rhodobacterales</taxon>
        <taxon>Paracoccaceae</taxon>
        <taxon>Paracoccus</taxon>
    </lineage>
</organism>
<dbReference type="Proteomes" id="UP000256794">
    <property type="component" value="Unassembled WGS sequence"/>
</dbReference>
<gene>
    <name evidence="1" type="ORF">ATH84_1004166</name>
</gene>
<dbReference type="AlphaFoldDB" id="A0AAQ0HK76"/>
<dbReference type="EMBL" id="QUMX01000004">
    <property type="protein sequence ID" value="REG54370.1"/>
    <property type="molecule type" value="Genomic_DNA"/>
</dbReference>
<accession>A0AAQ0HK76</accession>
<proteinExistence type="predicted"/>
<keyword evidence="2" id="KW-1185">Reference proteome</keyword>
<evidence type="ECO:0000313" key="2">
    <source>
        <dbReference type="Proteomes" id="UP000256794"/>
    </source>
</evidence>